<keyword evidence="1" id="KW-0472">Membrane</keyword>
<organism evidence="2 3">
    <name type="scientific">Pristionchus mayeri</name>
    <dbReference type="NCBI Taxonomy" id="1317129"/>
    <lineage>
        <taxon>Eukaryota</taxon>
        <taxon>Metazoa</taxon>
        <taxon>Ecdysozoa</taxon>
        <taxon>Nematoda</taxon>
        <taxon>Chromadorea</taxon>
        <taxon>Rhabditida</taxon>
        <taxon>Rhabditina</taxon>
        <taxon>Diplogasteromorpha</taxon>
        <taxon>Diplogasteroidea</taxon>
        <taxon>Neodiplogasteridae</taxon>
        <taxon>Pristionchus</taxon>
    </lineage>
</organism>
<proteinExistence type="predicted"/>
<feature type="transmembrane region" description="Helical" evidence="1">
    <location>
        <begin position="48"/>
        <end position="68"/>
    </location>
</feature>
<dbReference type="AlphaFoldDB" id="A0AAN5IA12"/>
<protein>
    <submittedName>
        <fullName evidence="2">Uncharacterized protein</fullName>
    </submittedName>
</protein>
<name>A0AAN5IA12_9BILA</name>
<feature type="non-terminal residue" evidence="2">
    <location>
        <position position="70"/>
    </location>
</feature>
<keyword evidence="3" id="KW-1185">Reference proteome</keyword>
<comment type="caution">
    <text evidence="2">The sequence shown here is derived from an EMBL/GenBank/DDBJ whole genome shotgun (WGS) entry which is preliminary data.</text>
</comment>
<evidence type="ECO:0000313" key="2">
    <source>
        <dbReference type="EMBL" id="GMR58272.1"/>
    </source>
</evidence>
<dbReference type="Proteomes" id="UP001328107">
    <property type="component" value="Unassembled WGS sequence"/>
</dbReference>
<reference evidence="3" key="1">
    <citation type="submission" date="2022-10" db="EMBL/GenBank/DDBJ databases">
        <title>Genome assembly of Pristionchus species.</title>
        <authorList>
            <person name="Yoshida K."/>
            <person name="Sommer R.J."/>
        </authorList>
    </citation>
    <scope>NUCLEOTIDE SEQUENCE [LARGE SCALE GENOMIC DNA]</scope>
    <source>
        <strain evidence="3">RS5460</strain>
    </source>
</reference>
<keyword evidence="1" id="KW-1133">Transmembrane helix</keyword>
<feature type="non-terminal residue" evidence="2">
    <location>
        <position position="1"/>
    </location>
</feature>
<evidence type="ECO:0000256" key="1">
    <source>
        <dbReference type="SAM" id="Phobius"/>
    </source>
</evidence>
<sequence length="70" mass="7851">DFPMFQMTSERAPSADSKATLTTKKLKKHQVQIKCLGGQLSLQQSVKLIVFIEVFFSLVLLVQAIDLLTK</sequence>
<accession>A0AAN5IA12</accession>
<keyword evidence="1" id="KW-0812">Transmembrane</keyword>
<dbReference type="EMBL" id="BTRK01000006">
    <property type="protein sequence ID" value="GMR58272.1"/>
    <property type="molecule type" value="Genomic_DNA"/>
</dbReference>
<gene>
    <name evidence="2" type="ORF">PMAYCL1PPCAC_28467</name>
</gene>
<evidence type="ECO:0000313" key="3">
    <source>
        <dbReference type="Proteomes" id="UP001328107"/>
    </source>
</evidence>